<dbReference type="OrthoDB" id="245475at2"/>
<evidence type="ECO:0000256" key="3">
    <source>
        <dbReference type="ARBA" id="ARBA00022729"/>
    </source>
</evidence>
<proteinExistence type="inferred from homology"/>
<evidence type="ECO:0000259" key="5">
    <source>
        <dbReference type="Pfam" id="PF13407"/>
    </source>
</evidence>
<evidence type="ECO:0000256" key="2">
    <source>
        <dbReference type="ARBA" id="ARBA00007639"/>
    </source>
</evidence>
<feature type="transmembrane region" description="Helical" evidence="4">
    <location>
        <begin position="12"/>
        <end position="33"/>
    </location>
</feature>
<evidence type="ECO:0000256" key="4">
    <source>
        <dbReference type="SAM" id="Phobius"/>
    </source>
</evidence>
<keyword evidence="4" id="KW-1133">Transmembrane helix</keyword>
<dbReference type="PANTHER" id="PTHR46847">
    <property type="entry name" value="D-ALLOSE-BINDING PERIPLASMIC PROTEIN-RELATED"/>
    <property type="match status" value="1"/>
</dbReference>
<accession>A0A1E3UWB9</accession>
<dbReference type="GO" id="GO:0030246">
    <property type="term" value="F:carbohydrate binding"/>
    <property type="evidence" value="ECO:0007669"/>
    <property type="project" value="UniProtKB-ARBA"/>
</dbReference>
<gene>
    <name evidence="6" type="ORF">E2650_13235</name>
</gene>
<comment type="caution">
    <text evidence="6">The sequence shown here is derived from an EMBL/GenBank/DDBJ whole genome shotgun (WGS) entry which is preliminary data.</text>
</comment>
<dbReference type="GO" id="GO:0055085">
    <property type="term" value="P:transmembrane transport"/>
    <property type="evidence" value="ECO:0007669"/>
    <property type="project" value="UniProtKB-ARBA"/>
</dbReference>
<dbReference type="AlphaFoldDB" id="A0A1E3UWB9"/>
<dbReference type="Gene3D" id="3.40.50.2300">
    <property type="match status" value="2"/>
</dbReference>
<dbReference type="InterPro" id="IPR028082">
    <property type="entry name" value="Peripla_BP_I"/>
</dbReference>
<comment type="similarity">
    <text evidence="2">Belongs to the bacterial solute-binding protein 2 family.</text>
</comment>
<organism evidence="6">
    <name type="scientific">Shewanella xiamenensis</name>
    <dbReference type="NCBI Taxonomy" id="332186"/>
    <lineage>
        <taxon>Bacteria</taxon>
        <taxon>Pseudomonadati</taxon>
        <taxon>Pseudomonadota</taxon>
        <taxon>Gammaproteobacteria</taxon>
        <taxon>Alteromonadales</taxon>
        <taxon>Shewanellaceae</taxon>
        <taxon>Shewanella</taxon>
    </lineage>
</organism>
<keyword evidence="4" id="KW-0472">Membrane</keyword>
<keyword evidence="3" id="KW-0732">Signal</keyword>
<keyword evidence="4" id="KW-0812">Transmembrane</keyword>
<dbReference type="Proteomes" id="UP001152518">
    <property type="component" value="Unassembled WGS sequence"/>
</dbReference>
<evidence type="ECO:0000256" key="1">
    <source>
        <dbReference type="ARBA" id="ARBA00004196"/>
    </source>
</evidence>
<name>A0A1E3UWB9_9GAMM</name>
<feature type="domain" description="Periplasmic binding protein" evidence="5">
    <location>
        <begin position="152"/>
        <end position="286"/>
    </location>
</feature>
<dbReference type="GO" id="GO:0030313">
    <property type="term" value="C:cell envelope"/>
    <property type="evidence" value="ECO:0007669"/>
    <property type="project" value="UniProtKB-SubCell"/>
</dbReference>
<reference evidence="6" key="1">
    <citation type="journal article" date="2019" name="Int J Environ Res Public Health">
        <title>Characterization of Chromosome-Mediated BlaOXA-894 in Shewanella xiamenensis Isolated from Pig Wastewater.</title>
        <authorList>
            <person name="Zou H."/>
            <person name="Zhou Z."/>
            <person name="Xia H."/>
            <person name="Zhao Q."/>
            <person name="Li X."/>
        </authorList>
    </citation>
    <scope>NUCLEOTIDE SEQUENCE</scope>
    <source>
        <strain evidence="6">2015oxa</strain>
    </source>
</reference>
<dbReference type="EMBL" id="SUNE01000008">
    <property type="protein sequence ID" value="MDG5900835.1"/>
    <property type="molecule type" value="Genomic_DNA"/>
</dbReference>
<dbReference type="Pfam" id="PF13407">
    <property type="entry name" value="Peripla_BP_4"/>
    <property type="match status" value="1"/>
</dbReference>
<protein>
    <submittedName>
        <fullName evidence="6">Sugar ABC transporter substrate-binding protein</fullName>
    </submittedName>
</protein>
<reference evidence="6" key="2">
    <citation type="submission" date="2019-04" db="EMBL/GenBank/DDBJ databases">
        <authorList>
            <person name="Zou H."/>
        </authorList>
    </citation>
    <scope>NUCLEOTIDE SEQUENCE</scope>
    <source>
        <strain evidence="6">2015oxa</strain>
    </source>
</reference>
<dbReference type="InterPro" id="IPR025997">
    <property type="entry name" value="SBP_2_dom"/>
</dbReference>
<dbReference type="PANTHER" id="PTHR46847:SF2">
    <property type="entry name" value="ABC TRANSPORTER SUGAR-BINDING PROTEIN"/>
    <property type="match status" value="1"/>
</dbReference>
<dbReference type="CDD" id="cd06324">
    <property type="entry name" value="PBP1_ABC_sugar_binding-like"/>
    <property type="match status" value="1"/>
</dbReference>
<sequence length="352" mass="39828">MRGNTVEEYSPLHLLCLRCLWIGILCFALPAWAKLDVVFFNPGAVTDSFWGDVDKLMQVASSKLDINLQIIHSDRNHFKMIAQLETLLKSQPSLPTHIILVNEKQSAIKMLQMLYQYPIYVQLILNDISVAEREHLLADPHWQTYLLPALIPDNYAIGADTAKNLLSRLENKKAKVLLISGDKSTPASVLRTQGANDYFFMQPNVIVTQTVYGQWREDIAYDQTLTLLSRYPDLTLIWTANDKMAIGVVKALREKGLEPGRDVLVSSINTSPEILSLCQERKVSALGGGHFLAGALGLIQLKQYQETQRYSSYEDIELFRVLNPDSAFYQKLVARDWAGIFKTQIVDKLSQQ</sequence>
<comment type="subcellular location">
    <subcellularLocation>
        <location evidence="1">Cell envelope</location>
    </subcellularLocation>
</comment>
<dbReference type="SUPFAM" id="SSF53822">
    <property type="entry name" value="Periplasmic binding protein-like I"/>
    <property type="match status" value="1"/>
</dbReference>
<evidence type="ECO:0000313" key="6">
    <source>
        <dbReference type="EMBL" id="MDG5900835.1"/>
    </source>
</evidence>